<keyword evidence="4" id="KW-1185">Reference proteome</keyword>
<proteinExistence type="predicted"/>
<dbReference type="Proteomes" id="UP000002703">
    <property type="component" value="Chromosome 1"/>
</dbReference>
<dbReference type="eggNOG" id="ENOG5032NG0">
    <property type="taxonomic scope" value="Bacteria"/>
</dbReference>
<gene>
    <name evidence="3" type="ORF">RSP_6069</name>
</gene>
<accession>Q3J2S2</accession>
<dbReference type="KEGG" id="rsp:RSP_6069"/>
<feature type="coiled-coil region" evidence="1">
    <location>
        <begin position="32"/>
        <end position="61"/>
    </location>
</feature>
<keyword evidence="1" id="KW-0175">Coiled coil</keyword>
<feature type="region of interest" description="Disordered" evidence="2">
    <location>
        <begin position="229"/>
        <end position="260"/>
    </location>
</feature>
<evidence type="ECO:0000313" key="4">
    <source>
        <dbReference type="Proteomes" id="UP000002703"/>
    </source>
</evidence>
<protein>
    <submittedName>
        <fullName evidence="3">Uncharacterized protein</fullName>
    </submittedName>
</protein>
<dbReference type="RefSeq" id="WP_011337720.1">
    <property type="nucleotide sequence ID" value="NC_007493.2"/>
</dbReference>
<dbReference type="PATRIC" id="fig|272943.9.peg.1682"/>
<name>Q3J2S2_CERS4</name>
<dbReference type="STRING" id="272943.RSP_6069"/>
<feature type="compositionally biased region" description="Low complexity" evidence="2">
    <location>
        <begin position="236"/>
        <end position="248"/>
    </location>
</feature>
<dbReference type="EnsemblBacteria" id="ABA78912">
    <property type="protein sequence ID" value="ABA78912"/>
    <property type="gene ID" value="RSP_6069"/>
</dbReference>
<evidence type="ECO:0000256" key="2">
    <source>
        <dbReference type="SAM" id="MobiDB-lite"/>
    </source>
</evidence>
<evidence type="ECO:0000313" key="3">
    <source>
        <dbReference type="EMBL" id="ABA78912.1"/>
    </source>
</evidence>
<dbReference type="EMBL" id="CP000143">
    <property type="protein sequence ID" value="ABA78912.1"/>
    <property type="molecule type" value="Genomic_DNA"/>
</dbReference>
<organism evidence="3 4">
    <name type="scientific">Cereibacter sphaeroides (strain ATCC 17023 / DSM 158 / JCM 6121 / CCUG 31486 / LMG 2827 / NBRC 12203 / NCIMB 8253 / ATH 2.4.1.)</name>
    <name type="common">Rhodobacter sphaeroides</name>
    <dbReference type="NCBI Taxonomy" id="272943"/>
    <lineage>
        <taxon>Bacteria</taxon>
        <taxon>Pseudomonadati</taxon>
        <taxon>Pseudomonadota</taxon>
        <taxon>Alphaproteobacteria</taxon>
        <taxon>Rhodobacterales</taxon>
        <taxon>Paracoccaceae</taxon>
        <taxon>Cereibacter</taxon>
    </lineage>
</organism>
<evidence type="ECO:0000256" key="1">
    <source>
        <dbReference type="SAM" id="Coils"/>
    </source>
</evidence>
<dbReference type="GeneID" id="3720487"/>
<sequence length="260" mass="26877">MTNNATHERRRLAAITRVDAKGITGQARYAAIRQAEEEIEREELTAAAARQKEQSAAEQAKAERQRVASCIEAGRATGRARQLARIALSSPLDAAGAKALVASLPPDAAAQAEALRIPTAAATFGTAEAQAERTRMAQILGAEVAADRFAAAAAFALETPLGVADALAALALVPAAAAASRIPTIAERAAEMAEFGGSDAAFTSRIDGKPDVDAMWKKAVHEANISIGAVDPTPRPAAGPGAPSPTGAEHLARQHSRHNF</sequence>
<reference evidence="4" key="1">
    <citation type="submission" date="2005-09" db="EMBL/GenBank/DDBJ databases">
        <title>Complete sequence of chromosome 1 of Rhodobacter sphaeroides 2.4.1.</title>
        <authorList>
            <person name="Copeland A."/>
            <person name="Lucas S."/>
            <person name="Lapidus A."/>
            <person name="Barry K."/>
            <person name="Detter J.C."/>
            <person name="Glavina T."/>
            <person name="Hammon N."/>
            <person name="Israni S."/>
            <person name="Pitluck S."/>
            <person name="Richardson P."/>
            <person name="Mackenzie C."/>
            <person name="Choudhary M."/>
            <person name="Larimer F."/>
            <person name="Hauser L.J."/>
            <person name="Land M."/>
            <person name="Donohue T.J."/>
            <person name="Kaplan S."/>
        </authorList>
    </citation>
    <scope>NUCLEOTIDE SEQUENCE [LARGE SCALE GENOMIC DNA]</scope>
    <source>
        <strain evidence="4">ATCC 17023 / DSM 158 / JCM 6121 / CCUG 31486 / LMG 2827 / NBRC 12203 / NCIMB 8253 / ATH 2.4.1.</strain>
    </source>
</reference>
<dbReference type="AlphaFoldDB" id="Q3J2S2"/>